<sequence length="349" mass="37034">MALTALVVGWTFLCGHPPPTPGQGARSAPVAARAAKAATAATPVAYRPSYLLRSWATLTRAGGKTQLRSPPRRQRHALDAARLTRALDRHLAGWPGRLSAAAADLGTGRGFRYHADERMITASTVKVEILMGLLLTAPWRELGAHTRRLADLMIRASDNRATDRLWELLGYAAGLNRVSWAFGLRHTGAVDGRCVDLYCWGVVRTTAADQVRLMRLLATGAGPLAAADRAAVLSLMRRVLPGQRWGVSAGACPGDTVALKNGWLRRIHNHLWVIASVGLISRHGRHYAIAVLSEGSATMADGVARVERVARTIMTALRGGCGPTAGAPVRRAAAGRAVPGGQSAGATSR</sequence>
<dbReference type="SUPFAM" id="SSF56601">
    <property type="entry name" value="beta-lactamase/transpeptidase-like"/>
    <property type="match status" value="1"/>
</dbReference>
<feature type="domain" description="Beta-lactamase class A catalytic" evidence="1">
    <location>
        <begin position="147"/>
        <end position="292"/>
    </location>
</feature>
<protein>
    <submittedName>
        <fullName evidence="2">Beta-lactamase class A</fullName>
    </submittedName>
</protein>
<dbReference type="EMBL" id="VFPQ01000001">
    <property type="protein sequence ID" value="TQM73867.1"/>
    <property type="molecule type" value="Genomic_DNA"/>
</dbReference>
<comment type="caution">
    <text evidence="2">The sequence shown here is derived from an EMBL/GenBank/DDBJ whole genome shotgun (WGS) entry which is preliminary data.</text>
</comment>
<dbReference type="Proteomes" id="UP000319213">
    <property type="component" value="Unassembled WGS sequence"/>
</dbReference>
<reference evidence="2 3" key="1">
    <citation type="submission" date="2019-06" db="EMBL/GenBank/DDBJ databases">
        <title>Sequencing the genomes of 1000 actinobacteria strains.</title>
        <authorList>
            <person name="Klenk H.-P."/>
        </authorList>
    </citation>
    <scope>NUCLEOTIDE SEQUENCE [LARGE SCALE GENOMIC DNA]</scope>
    <source>
        <strain evidence="2 3">DSM 43186</strain>
    </source>
</reference>
<keyword evidence="3" id="KW-1185">Reference proteome</keyword>
<dbReference type="InterPro" id="IPR045155">
    <property type="entry name" value="Beta-lactam_cat"/>
</dbReference>
<name>A0A543ITJ3_9ACTN</name>
<dbReference type="Pfam" id="PF13354">
    <property type="entry name" value="Beta-lactamase2"/>
    <property type="match status" value="1"/>
</dbReference>
<dbReference type="Gene3D" id="3.40.710.10">
    <property type="entry name" value="DD-peptidase/beta-lactamase superfamily"/>
    <property type="match status" value="1"/>
</dbReference>
<dbReference type="GO" id="GO:0046677">
    <property type="term" value="P:response to antibiotic"/>
    <property type="evidence" value="ECO:0007669"/>
    <property type="project" value="InterPro"/>
</dbReference>
<proteinExistence type="predicted"/>
<gene>
    <name evidence="2" type="ORF">FHX40_0525</name>
</gene>
<dbReference type="InterPro" id="IPR012338">
    <property type="entry name" value="Beta-lactam/transpept-like"/>
</dbReference>
<dbReference type="PANTHER" id="PTHR35333:SF3">
    <property type="entry name" value="BETA-LACTAMASE-TYPE TRANSPEPTIDASE FOLD CONTAINING PROTEIN"/>
    <property type="match status" value="1"/>
</dbReference>
<evidence type="ECO:0000313" key="3">
    <source>
        <dbReference type="Proteomes" id="UP000319213"/>
    </source>
</evidence>
<dbReference type="GO" id="GO:0030655">
    <property type="term" value="P:beta-lactam antibiotic catabolic process"/>
    <property type="evidence" value="ECO:0007669"/>
    <property type="project" value="InterPro"/>
</dbReference>
<evidence type="ECO:0000259" key="1">
    <source>
        <dbReference type="Pfam" id="PF13354"/>
    </source>
</evidence>
<dbReference type="PANTHER" id="PTHR35333">
    <property type="entry name" value="BETA-LACTAMASE"/>
    <property type="match status" value="1"/>
</dbReference>
<accession>A0A543ITJ3</accession>
<dbReference type="GO" id="GO:0008800">
    <property type="term" value="F:beta-lactamase activity"/>
    <property type="evidence" value="ECO:0007669"/>
    <property type="project" value="InterPro"/>
</dbReference>
<dbReference type="AlphaFoldDB" id="A0A543ITJ3"/>
<dbReference type="InterPro" id="IPR000871">
    <property type="entry name" value="Beta-lactam_class-A"/>
</dbReference>
<organism evidence="2 3">
    <name type="scientific">Thermopolyspora flexuosa</name>
    <dbReference type="NCBI Taxonomy" id="103836"/>
    <lineage>
        <taxon>Bacteria</taxon>
        <taxon>Bacillati</taxon>
        <taxon>Actinomycetota</taxon>
        <taxon>Actinomycetes</taxon>
        <taxon>Streptosporangiales</taxon>
        <taxon>Streptosporangiaceae</taxon>
        <taxon>Thermopolyspora</taxon>
    </lineage>
</organism>
<evidence type="ECO:0000313" key="2">
    <source>
        <dbReference type="EMBL" id="TQM73867.1"/>
    </source>
</evidence>